<dbReference type="PANTHER" id="PTHR10732:SF14">
    <property type="entry name" value="SMALL RIBOSOMAL SUBUNIT PROTEIN ES17"/>
    <property type="match status" value="1"/>
</dbReference>
<feature type="region of interest" description="Disordered" evidence="4">
    <location>
        <begin position="60"/>
        <end position="85"/>
    </location>
</feature>
<dbReference type="SUPFAM" id="SSF116820">
    <property type="entry name" value="Rps17e-like"/>
    <property type="match status" value="1"/>
</dbReference>
<keyword evidence="3" id="KW-0687">Ribonucleoprotein</keyword>
<dbReference type="AlphaFoldDB" id="A0A3Q7U6J0"/>
<reference key="1">
    <citation type="submission" date="2019-01" db="UniProtKB">
        <authorList>
            <consortium name="RefSeq"/>
        </authorList>
    </citation>
    <scope>IDENTIFICATION</scope>
</reference>
<reference evidence="6" key="2">
    <citation type="submission" date="2025-08" db="UniProtKB">
        <authorList>
            <consortium name="RefSeq"/>
        </authorList>
    </citation>
    <scope>IDENTIFICATION</scope>
    <source>
        <tissue evidence="6">Cell line</tissue>
    </source>
</reference>
<gene>
    <name evidence="6" type="primary">LOC112926206</name>
</gene>
<dbReference type="OMA" id="RESRDNC"/>
<keyword evidence="5" id="KW-1185">Reference proteome</keyword>
<keyword evidence="2" id="KW-0689">Ribosomal protein</keyword>
<evidence type="ECO:0000256" key="1">
    <source>
        <dbReference type="ARBA" id="ARBA00010444"/>
    </source>
</evidence>
<evidence type="ECO:0000256" key="2">
    <source>
        <dbReference type="ARBA" id="ARBA00022980"/>
    </source>
</evidence>
<dbReference type="KEGG" id="vvp:112926206"/>
<sequence>MKKAAWVIIEKYYSCLGNDFHTKMCVHEKIAIIPTKKLCNKITGYVSHLMKQIQSGLVRGSSIKPQEEERESRDNCAPNVSSLDQEITKVDPDTKEMLKFLASGSLSNLHITQPKAGMNFKHHMEPLNLSVVL</sequence>
<name>A0A3Q7U6J0_VULVU</name>
<protein>
    <submittedName>
        <fullName evidence="6">Small ribosomal subunit protein eS17-like</fullName>
    </submittedName>
</protein>
<dbReference type="GO" id="GO:0003735">
    <property type="term" value="F:structural constituent of ribosome"/>
    <property type="evidence" value="ECO:0007669"/>
    <property type="project" value="InterPro"/>
</dbReference>
<dbReference type="Pfam" id="PF00833">
    <property type="entry name" value="Ribosomal_S17e"/>
    <property type="match status" value="1"/>
</dbReference>
<organism evidence="5 6">
    <name type="scientific">Vulpes vulpes</name>
    <name type="common">Red fox</name>
    <dbReference type="NCBI Taxonomy" id="9627"/>
    <lineage>
        <taxon>Eukaryota</taxon>
        <taxon>Metazoa</taxon>
        <taxon>Chordata</taxon>
        <taxon>Craniata</taxon>
        <taxon>Vertebrata</taxon>
        <taxon>Euteleostomi</taxon>
        <taxon>Mammalia</taxon>
        <taxon>Eutheria</taxon>
        <taxon>Laurasiatheria</taxon>
        <taxon>Carnivora</taxon>
        <taxon>Caniformia</taxon>
        <taxon>Canidae</taxon>
        <taxon>Vulpes</taxon>
    </lineage>
</organism>
<dbReference type="GeneID" id="112926206"/>
<dbReference type="PANTHER" id="PTHR10732">
    <property type="entry name" value="40S RIBOSOMAL PROTEIN S17"/>
    <property type="match status" value="1"/>
</dbReference>
<evidence type="ECO:0000313" key="6">
    <source>
        <dbReference type="RefSeq" id="XP_025862970.1"/>
    </source>
</evidence>
<dbReference type="Gene3D" id="1.10.60.20">
    <property type="entry name" value="Ribosomal protein S17e-like"/>
    <property type="match status" value="1"/>
</dbReference>
<dbReference type="GO" id="GO:1990904">
    <property type="term" value="C:ribonucleoprotein complex"/>
    <property type="evidence" value="ECO:0007669"/>
    <property type="project" value="UniProtKB-KW"/>
</dbReference>
<proteinExistence type="inferred from homology"/>
<dbReference type="GO" id="GO:0005840">
    <property type="term" value="C:ribosome"/>
    <property type="evidence" value="ECO:0007669"/>
    <property type="project" value="UniProtKB-KW"/>
</dbReference>
<dbReference type="Proteomes" id="UP001652641">
    <property type="component" value="Chromosome 3"/>
</dbReference>
<evidence type="ECO:0000256" key="3">
    <source>
        <dbReference type="ARBA" id="ARBA00023274"/>
    </source>
</evidence>
<evidence type="ECO:0000313" key="5">
    <source>
        <dbReference type="Proteomes" id="UP001652641"/>
    </source>
</evidence>
<dbReference type="GO" id="GO:0006412">
    <property type="term" value="P:translation"/>
    <property type="evidence" value="ECO:0007669"/>
    <property type="project" value="InterPro"/>
</dbReference>
<dbReference type="RefSeq" id="XP_025862970.1">
    <property type="nucleotide sequence ID" value="XM_026007185.1"/>
</dbReference>
<dbReference type="STRING" id="9627.ENSVVUP00000009263"/>
<accession>A0A3Q7U6J0</accession>
<feature type="compositionally biased region" description="Basic and acidic residues" evidence="4">
    <location>
        <begin position="65"/>
        <end position="74"/>
    </location>
</feature>
<dbReference type="InterPro" id="IPR036401">
    <property type="entry name" value="Ribosomal_eS17_sf"/>
</dbReference>
<evidence type="ECO:0000256" key="4">
    <source>
        <dbReference type="SAM" id="MobiDB-lite"/>
    </source>
</evidence>
<dbReference type="InterPro" id="IPR001210">
    <property type="entry name" value="Ribosomal_eS17"/>
</dbReference>
<comment type="similarity">
    <text evidence="1">Belongs to the eukaryotic ribosomal protein eS17 family.</text>
</comment>